<dbReference type="InterPro" id="IPR012706">
    <property type="entry name" value="Rib_alpha_Esp_rpt"/>
</dbReference>
<dbReference type="Pfam" id="PF08428">
    <property type="entry name" value="Rib"/>
    <property type="match status" value="1"/>
</dbReference>
<name>W1YL36_9ZZZZ</name>
<dbReference type="NCBIfam" id="TIGR02331">
    <property type="entry name" value="rib_alpha"/>
    <property type="match status" value="1"/>
</dbReference>
<evidence type="ECO:0000259" key="2">
    <source>
        <dbReference type="Pfam" id="PF08428"/>
    </source>
</evidence>
<dbReference type="EMBL" id="AZMM01002751">
    <property type="protein sequence ID" value="ETJ43253.1"/>
    <property type="molecule type" value="Genomic_DNA"/>
</dbReference>
<dbReference type="InterPro" id="IPR059115">
    <property type="entry name" value="Rib"/>
</dbReference>
<reference evidence="3" key="1">
    <citation type="submission" date="2013-12" db="EMBL/GenBank/DDBJ databases">
        <title>A Varibaculum cambriense genome reconstructed from a premature infant gut community with otherwise low bacterial novelty that shifts toward anaerobic metabolism during the third week of life.</title>
        <authorList>
            <person name="Brown C.T."/>
            <person name="Sharon I."/>
            <person name="Thomas B.C."/>
            <person name="Castelle C.J."/>
            <person name="Morowitz M.J."/>
            <person name="Banfield J.F."/>
        </authorList>
    </citation>
    <scope>NUCLEOTIDE SEQUENCE</scope>
</reference>
<protein>
    <recommendedName>
        <fullName evidence="2">Rib domain-containing protein</fullName>
    </recommendedName>
</protein>
<feature type="region of interest" description="Disordered" evidence="1">
    <location>
        <begin position="1"/>
        <end position="45"/>
    </location>
</feature>
<dbReference type="AlphaFoldDB" id="W1YL36"/>
<comment type="caution">
    <text evidence="3">The sequence shown here is derived from an EMBL/GenBank/DDBJ whole genome shotgun (WGS) entry which is preliminary data.</text>
</comment>
<evidence type="ECO:0000256" key="1">
    <source>
        <dbReference type="SAM" id="MobiDB-lite"/>
    </source>
</evidence>
<accession>W1YL36</accession>
<feature type="non-terminal residue" evidence="3">
    <location>
        <position position="1"/>
    </location>
</feature>
<feature type="non-terminal residue" evidence="3">
    <location>
        <position position="84"/>
    </location>
</feature>
<sequence>PITVKPQKDTYNPVGKPQTVDNGTVPDAEASVDKKDSPSGTTVRWKETPEVTTPGEHTGVAIVHYPDGSEEEVDVPITVKPQKD</sequence>
<feature type="domain" description="Rib" evidence="2">
    <location>
        <begin position="7"/>
        <end position="80"/>
    </location>
</feature>
<organism evidence="3">
    <name type="scientific">human gut metagenome</name>
    <dbReference type="NCBI Taxonomy" id="408170"/>
    <lineage>
        <taxon>unclassified sequences</taxon>
        <taxon>metagenomes</taxon>
        <taxon>organismal metagenomes</taxon>
    </lineage>
</organism>
<proteinExistence type="predicted"/>
<gene>
    <name evidence="3" type="ORF">Q604_UNBC02751G0001</name>
</gene>
<evidence type="ECO:0000313" key="3">
    <source>
        <dbReference type="EMBL" id="ETJ43253.1"/>
    </source>
</evidence>